<protein>
    <submittedName>
        <fullName evidence="8">Lipase member K</fullName>
    </submittedName>
</protein>
<evidence type="ECO:0000256" key="3">
    <source>
        <dbReference type="ARBA" id="ARBA00022801"/>
    </source>
</evidence>
<comment type="similarity">
    <text evidence="1">Belongs to the AB hydrolase superfamily. Lipase family.</text>
</comment>
<dbReference type="InterPro" id="IPR029058">
    <property type="entry name" value="AB_hydrolase_fold"/>
</dbReference>
<dbReference type="GO" id="GO:0016042">
    <property type="term" value="P:lipid catabolic process"/>
    <property type="evidence" value="ECO:0007669"/>
    <property type="project" value="UniProtKB-KW"/>
</dbReference>
<keyword evidence="5" id="KW-0443">Lipid metabolism</keyword>
<accession>A0AAD9R4F5</accession>
<evidence type="ECO:0000256" key="6">
    <source>
        <dbReference type="ARBA" id="ARBA00023180"/>
    </source>
</evidence>
<evidence type="ECO:0000256" key="5">
    <source>
        <dbReference type="ARBA" id="ARBA00023098"/>
    </source>
</evidence>
<evidence type="ECO:0000259" key="7">
    <source>
        <dbReference type="Pfam" id="PF04083"/>
    </source>
</evidence>
<keyword evidence="9" id="KW-1185">Reference proteome</keyword>
<dbReference type="FunFam" id="3.40.50.1820:FF:000057">
    <property type="entry name" value="Lipase"/>
    <property type="match status" value="1"/>
</dbReference>
<gene>
    <name evidence="8" type="ORF">P5673_001639</name>
</gene>
<reference evidence="8" key="2">
    <citation type="journal article" date="2023" name="Science">
        <title>Genomic signatures of disease resistance in endangered staghorn corals.</title>
        <authorList>
            <person name="Vollmer S.V."/>
            <person name="Selwyn J.D."/>
            <person name="Despard B.A."/>
            <person name="Roesel C.L."/>
        </authorList>
    </citation>
    <scope>NUCLEOTIDE SEQUENCE</scope>
    <source>
        <strain evidence="8">K2</strain>
    </source>
</reference>
<comment type="caution">
    <text evidence="8">The sequence shown here is derived from an EMBL/GenBank/DDBJ whole genome shotgun (WGS) entry which is preliminary data.</text>
</comment>
<dbReference type="Gene3D" id="3.40.50.1820">
    <property type="entry name" value="alpha/beta hydrolase"/>
    <property type="match status" value="2"/>
</dbReference>
<feature type="domain" description="Partial AB-hydrolase lipase" evidence="7">
    <location>
        <begin position="381"/>
        <end position="440"/>
    </location>
</feature>
<proteinExistence type="inferred from homology"/>
<evidence type="ECO:0000313" key="9">
    <source>
        <dbReference type="Proteomes" id="UP001249851"/>
    </source>
</evidence>
<keyword evidence="3" id="KW-0378">Hydrolase</keyword>
<dbReference type="Proteomes" id="UP001249851">
    <property type="component" value="Unassembled WGS sequence"/>
</dbReference>
<evidence type="ECO:0000313" key="8">
    <source>
        <dbReference type="EMBL" id="KAK2572663.1"/>
    </source>
</evidence>
<dbReference type="Pfam" id="PF04083">
    <property type="entry name" value="Abhydro_lipase"/>
    <property type="match status" value="2"/>
</dbReference>
<evidence type="ECO:0000256" key="2">
    <source>
        <dbReference type="ARBA" id="ARBA00022729"/>
    </source>
</evidence>
<sequence>MRCPQRALIIAATCVVLCDAGLVSFVRQYFANDPDVGRNVTDIIASRGYAYEEHHVITEDGFILGMQRIPRGREEKRNSNDKQVVFLQHGILADATNWIMDSASESFAYILADNGFDVWLGNVRGNVYSRRHVKHMPNQSIFWNWSWQEMADYDLPAMINYVLQVSGQKQLFYVGHSQGTMIAFNGFADNPDLGKKIKAFFALAPVYTLNNATKIVKDAAKIFYPLFKKLDPNLTFDVLPGEFSVRSLTKLGLCGNLVTKKICYYIMETMVGMDSKNIDESRLPVYIAHFGEGTSFKDMVHFAQVTAPLCHVQGMSTPTLLFVAENDLIGDPGDNEGLKKQIKNLAHYEVITGWNHLDFLYGKDAHTRLYPKLVSIMKLKTQLIASRGYDYEEHHVTTEDGFILGLQRIPRGRGEKISSENKPVVFLQHGILEDSTNWVLDSASKSFAYILADSGFDVWLGNIRGNDYSRRHVKYKPSQSIFWNWSWQEMADYDLPAMINYALQVSGEKQLFYVGHSQGTMIAFNGFADNPNLGNKVKAFFALAPVYTLNGATKIAKGSAELLYPLVKKLDPNLTFDVFPGEFFESLVKLGLCANPLSEKVCYDLMELVVGMDSENIDQVIVNKKCQKFDYGPTGNKRRYNQTTAPLCHVQDMPTPTLMYVGEKDKLGDPVDNEALKPQIKNLLHYEIIKGWNHLDFLFGKDAHTLLYPKLVSTMKFKLNGNPQPY</sequence>
<feature type="domain" description="Partial AB-hydrolase lipase" evidence="7">
    <location>
        <begin position="40"/>
        <end position="101"/>
    </location>
</feature>
<evidence type="ECO:0000256" key="1">
    <source>
        <dbReference type="ARBA" id="ARBA00010701"/>
    </source>
</evidence>
<dbReference type="PANTHER" id="PTHR11005">
    <property type="entry name" value="LYSOSOMAL ACID LIPASE-RELATED"/>
    <property type="match status" value="1"/>
</dbReference>
<keyword evidence="4" id="KW-0442">Lipid degradation</keyword>
<name>A0AAD9R4F5_ACRCE</name>
<evidence type="ECO:0000256" key="4">
    <source>
        <dbReference type="ARBA" id="ARBA00022963"/>
    </source>
</evidence>
<dbReference type="FunFam" id="3.40.50.1820:FF:000021">
    <property type="entry name" value="Lipase"/>
    <property type="match status" value="1"/>
</dbReference>
<dbReference type="SUPFAM" id="SSF53474">
    <property type="entry name" value="alpha/beta-Hydrolases"/>
    <property type="match status" value="2"/>
</dbReference>
<keyword evidence="2" id="KW-0732">Signal</keyword>
<keyword evidence="6" id="KW-0325">Glycoprotein</keyword>
<dbReference type="EMBL" id="JARQWQ010000003">
    <property type="protein sequence ID" value="KAK2572663.1"/>
    <property type="molecule type" value="Genomic_DNA"/>
</dbReference>
<dbReference type="GO" id="GO:0016787">
    <property type="term" value="F:hydrolase activity"/>
    <property type="evidence" value="ECO:0007669"/>
    <property type="project" value="UniProtKB-KW"/>
</dbReference>
<organism evidence="8 9">
    <name type="scientific">Acropora cervicornis</name>
    <name type="common">Staghorn coral</name>
    <dbReference type="NCBI Taxonomy" id="6130"/>
    <lineage>
        <taxon>Eukaryota</taxon>
        <taxon>Metazoa</taxon>
        <taxon>Cnidaria</taxon>
        <taxon>Anthozoa</taxon>
        <taxon>Hexacorallia</taxon>
        <taxon>Scleractinia</taxon>
        <taxon>Astrocoeniina</taxon>
        <taxon>Acroporidae</taxon>
        <taxon>Acropora</taxon>
    </lineage>
</organism>
<reference evidence="8" key="1">
    <citation type="journal article" date="2023" name="G3 (Bethesda)">
        <title>Whole genome assembly and annotation of the endangered Caribbean coral Acropora cervicornis.</title>
        <authorList>
            <person name="Selwyn J.D."/>
            <person name="Vollmer S.V."/>
        </authorList>
    </citation>
    <scope>NUCLEOTIDE SEQUENCE</scope>
    <source>
        <strain evidence="8">K2</strain>
    </source>
</reference>
<dbReference type="InterPro" id="IPR006693">
    <property type="entry name" value="AB_hydrolase_lipase"/>
</dbReference>
<dbReference type="AlphaFoldDB" id="A0AAD9R4F5"/>